<protein>
    <submittedName>
        <fullName evidence="3">Uncharacterized protein</fullName>
    </submittedName>
</protein>
<proteinExistence type="predicted"/>
<dbReference type="AlphaFoldDB" id="A0A914R4H8"/>
<sequence length="367" mass="41050">MKKSTENCGNGVPDELPTIYQRVDVQQRPAVVRRERKSKVQHQIEQINNAPSEEMIDPNGQRIIREVYAPPTGTHYVGTNYVRDREIVTQVRHTTLPTAAEALPAQSQAHKIQPCQSGTTNVTKHRRKNESVSHHHGTQANKRRSRKPSRSRKPKRASSEAFVTGVPTPQAQAERSTTYVPEYSCVAIASEESVKVDLANDSLEKLCSFINRQTLWWFNNICAIGAKKPLEVSDLYSLNPDDSSAILVPKWSSLWDPAVKKFMSKRKEAELESKNNLPRRGSASLNGDATGTTPLLNADVDRIGVDSDYGTVAPPLSSFPSKVPSPPSIIWRLFLMFKWDIISAMALKCISDLLQFCNPLLLKYVFS</sequence>
<feature type="compositionally biased region" description="Polar residues" evidence="1">
    <location>
        <begin position="106"/>
        <end position="122"/>
    </location>
</feature>
<keyword evidence="2" id="KW-1185">Reference proteome</keyword>
<dbReference type="WBParaSite" id="PDA_v2.g9523.t1">
    <property type="protein sequence ID" value="PDA_v2.g9523.t1"/>
    <property type="gene ID" value="PDA_v2.g9523"/>
</dbReference>
<feature type="compositionally biased region" description="Basic residues" evidence="1">
    <location>
        <begin position="123"/>
        <end position="156"/>
    </location>
</feature>
<evidence type="ECO:0000256" key="1">
    <source>
        <dbReference type="SAM" id="MobiDB-lite"/>
    </source>
</evidence>
<name>A0A914R4H8_9BILA</name>
<dbReference type="Proteomes" id="UP000887578">
    <property type="component" value="Unplaced"/>
</dbReference>
<accession>A0A914R4H8</accession>
<feature type="region of interest" description="Disordered" evidence="1">
    <location>
        <begin position="102"/>
        <end position="175"/>
    </location>
</feature>
<evidence type="ECO:0000313" key="3">
    <source>
        <dbReference type="WBParaSite" id="PDA_v2.g9523.t1"/>
    </source>
</evidence>
<organism evidence="2 3">
    <name type="scientific">Panagrolaimus davidi</name>
    <dbReference type="NCBI Taxonomy" id="227884"/>
    <lineage>
        <taxon>Eukaryota</taxon>
        <taxon>Metazoa</taxon>
        <taxon>Ecdysozoa</taxon>
        <taxon>Nematoda</taxon>
        <taxon>Chromadorea</taxon>
        <taxon>Rhabditida</taxon>
        <taxon>Tylenchina</taxon>
        <taxon>Panagrolaimomorpha</taxon>
        <taxon>Panagrolaimoidea</taxon>
        <taxon>Panagrolaimidae</taxon>
        <taxon>Panagrolaimus</taxon>
    </lineage>
</organism>
<evidence type="ECO:0000313" key="2">
    <source>
        <dbReference type="Proteomes" id="UP000887578"/>
    </source>
</evidence>
<reference evidence="3" key="1">
    <citation type="submission" date="2022-11" db="UniProtKB">
        <authorList>
            <consortium name="WormBaseParasite"/>
        </authorList>
    </citation>
    <scope>IDENTIFICATION</scope>
</reference>